<accession>A0ACB7IZB5</accession>
<reference evidence="1 2" key="1">
    <citation type="journal article" date="2021" name="Appl. Environ. Microbiol.">
        <title>Genetic linkage and physical mapping for an oyster mushroom Pleurotus cornucopiae and QTL analysis for the trait cap color.</title>
        <authorList>
            <person name="Zhang Y."/>
            <person name="Gao W."/>
            <person name="Sonnenberg A."/>
            <person name="Chen Q."/>
            <person name="Zhang J."/>
            <person name="Huang C."/>
        </authorList>
    </citation>
    <scope>NUCLEOTIDE SEQUENCE [LARGE SCALE GENOMIC DNA]</scope>
    <source>
        <strain evidence="1">CCMSSC00406</strain>
    </source>
</reference>
<keyword evidence="2" id="KW-1185">Reference proteome</keyword>
<evidence type="ECO:0000313" key="1">
    <source>
        <dbReference type="EMBL" id="KAG9223613.1"/>
    </source>
</evidence>
<organism evidence="1 2">
    <name type="scientific">Pleurotus cornucopiae</name>
    <name type="common">Cornucopia mushroom</name>
    <dbReference type="NCBI Taxonomy" id="5321"/>
    <lineage>
        <taxon>Eukaryota</taxon>
        <taxon>Fungi</taxon>
        <taxon>Dikarya</taxon>
        <taxon>Basidiomycota</taxon>
        <taxon>Agaricomycotina</taxon>
        <taxon>Agaricomycetes</taxon>
        <taxon>Agaricomycetidae</taxon>
        <taxon>Agaricales</taxon>
        <taxon>Pleurotineae</taxon>
        <taxon>Pleurotaceae</taxon>
        <taxon>Pleurotus</taxon>
    </lineage>
</organism>
<comment type="caution">
    <text evidence="1">The sequence shown here is derived from an EMBL/GenBank/DDBJ whole genome shotgun (WGS) entry which is preliminary data.</text>
</comment>
<protein>
    <submittedName>
        <fullName evidence="1">Uncharacterized protein</fullName>
    </submittedName>
</protein>
<sequence>MDFSYITHEPEDVSALFSVGATLGSLDRAGVLYPELHKYVRNFNSHPIYAYACMFSSTVIANIMITGMITFKVWKSNRATATIFSTDPQGYSRSKAMKLTWSVLYTLLESAGLYTLCVILSAISLIFSSESFNVFLSAISPMIGIAFSLIILLVGLGKTVESSSDMTVTTLLVFRQGEIDTESVGFVNGDGRSYGGAEYGGEGEHEAQDASTDAGNSQQRNGGPVPPSNAMGV</sequence>
<evidence type="ECO:0000313" key="2">
    <source>
        <dbReference type="Proteomes" id="UP000824881"/>
    </source>
</evidence>
<dbReference type="Proteomes" id="UP000824881">
    <property type="component" value="Unassembled WGS sequence"/>
</dbReference>
<proteinExistence type="predicted"/>
<dbReference type="EMBL" id="WQMT02000004">
    <property type="protein sequence ID" value="KAG9223613.1"/>
    <property type="molecule type" value="Genomic_DNA"/>
</dbReference>
<gene>
    <name evidence="1" type="ORF">CCMSSC00406_0009244</name>
</gene>
<name>A0ACB7IZB5_PLECO</name>